<feature type="compositionally biased region" description="Basic residues" evidence="1">
    <location>
        <begin position="121"/>
        <end position="131"/>
    </location>
</feature>
<name>A0AAJ6Z6V7_PAPXU</name>
<feature type="compositionally biased region" description="Basic residues" evidence="1">
    <location>
        <begin position="85"/>
        <end position="94"/>
    </location>
</feature>
<evidence type="ECO:0000256" key="2">
    <source>
        <dbReference type="SAM" id="SignalP"/>
    </source>
</evidence>
<sequence length="262" mass="29053">MVRAVLVCQLVVGALSSWARAQYPFPMAALGPAGGGPAAPGGLPLAPHAAHLPMPMPVPMHMPIRQPQMPVVVMPYRSKASDRAFKKKKRRRPHYSSEESSSESASYEDSSSSAEFEFRRARGRRQRHKKKREVLTPVISYVTRSGRVVYQKKVKKENPADWLEVGAAGAGGAGGEGEGEGVARASPRDELTMAGRRQWRGRWRWRWQLVIVSAAAWYAGGAWREDVGGGVGGRGTPPPRLWPREPGYYLDDWHIWPLYFNG</sequence>
<gene>
    <name evidence="3" type="primary">LOC106116959</name>
</gene>
<dbReference type="Proteomes" id="UP000694872">
    <property type="component" value="Unplaced"/>
</dbReference>
<evidence type="ECO:0000256" key="1">
    <source>
        <dbReference type="SAM" id="MobiDB-lite"/>
    </source>
</evidence>
<accession>A0AAJ6Z6V7</accession>
<feature type="chain" id="PRO_5042526157" evidence="2">
    <location>
        <begin position="22"/>
        <end position="262"/>
    </location>
</feature>
<proteinExistence type="predicted"/>
<reference evidence="3" key="1">
    <citation type="submission" date="2025-08" db="UniProtKB">
        <authorList>
            <consortium name="RefSeq"/>
        </authorList>
    </citation>
    <scope>IDENTIFICATION</scope>
</reference>
<feature type="signal peptide" evidence="2">
    <location>
        <begin position="1"/>
        <end position="21"/>
    </location>
</feature>
<keyword evidence="2" id="KW-0732">Signal</keyword>
<protein>
    <submittedName>
        <fullName evidence="3">Uncharacterized protein LOC106116959</fullName>
    </submittedName>
</protein>
<dbReference type="KEGG" id="pxu:106116959"/>
<evidence type="ECO:0000313" key="3">
    <source>
        <dbReference type="RefSeq" id="XP_013166477.1"/>
    </source>
</evidence>
<feature type="region of interest" description="Disordered" evidence="1">
    <location>
        <begin position="82"/>
        <end position="131"/>
    </location>
</feature>
<organism evidence="3">
    <name type="scientific">Papilio xuthus</name>
    <name type="common">Asian swallowtail butterfly</name>
    <dbReference type="NCBI Taxonomy" id="66420"/>
    <lineage>
        <taxon>Eukaryota</taxon>
        <taxon>Metazoa</taxon>
        <taxon>Ecdysozoa</taxon>
        <taxon>Arthropoda</taxon>
        <taxon>Hexapoda</taxon>
        <taxon>Insecta</taxon>
        <taxon>Pterygota</taxon>
        <taxon>Neoptera</taxon>
        <taxon>Endopterygota</taxon>
        <taxon>Lepidoptera</taxon>
        <taxon>Glossata</taxon>
        <taxon>Ditrysia</taxon>
        <taxon>Papilionoidea</taxon>
        <taxon>Papilionidae</taxon>
        <taxon>Papilioninae</taxon>
        <taxon>Papilio</taxon>
    </lineage>
</organism>
<dbReference type="AlphaFoldDB" id="A0AAJ6Z6V7"/>
<dbReference type="GeneID" id="106116959"/>
<feature type="compositionally biased region" description="Low complexity" evidence="1">
    <location>
        <begin position="98"/>
        <end position="115"/>
    </location>
</feature>
<dbReference type="RefSeq" id="XP_013166477.1">
    <property type="nucleotide sequence ID" value="XM_013311023.1"/>
</dbReference>